<dbReference type="Gene3D" id="2.60.120.650">
    <property type="entry name" value="Cupin"/>
    <property type="match status" value="1"/>
</dbReference>
<dbReference type="RefSeq" id="WP_095034910.1">
    <property type="nucleotide sequence ID" value="NZ_CAWNYN010000002.1"/>
</dbReference>
<proteinExistence type="predicted"/>
<protein>
    <submittedName>
        <fullName evidence="1">Uncharacterized protein</fullName>
    </submittedName>
</protein>
<name>A0AAC9YGB1_9ENTR</name>
<dbReference type="EMBL" id="CP022933">
    <property type="protein sequence ID" value="ASV34496.1"/>
    <property type="molecule type" value="Genomic_DNA"/>
</dbReference>
<sequence>MHLIINWENFLHHHWQKRPVLLKQAISDFVNPISPEELEKLVIQKSLESQLIQRSHGKCELVYKPLRCTVGCFS</sequence>
<keyword evidence="1" id="KW-0614">Plasmid</keyword>
<geneLocation type="plasmid" evidence="1 2">
    <name>p1_M47_H.defensa</name>
</geneLocation>
<reference evidence="1" key="1">
    <citation type="submission" date="2017-08" db="EMBL/GenBank/DDBJ databases">
        <title>Genome sequence of Candidatus Hamiltonella defensa from Acyrthosiphon pisum strain MI47.</title>
        <authorList>
            <person name="Patel V.A."/>
            <person name="Chevignon G."/>
            <person name="Russell J.A."/>
            <person name="Oliver K.M."/>
        </authorList>
    </citation>
    <scope>NUCLEOTIDE SEQUENCE</scope>
    <source>
        <strain evidence="1">MI47</strain>
        <plasmid evidence="1">p1_M47_H.defensa</plasmid>
    </source>
</reference>
<accession>A0AAC9YGB1</accession>
<gene>
    <name evidence="1" type="ORF">CJJ18_10820</name>
</gene>
<evidence type="ECO:0000313" key="1">
    <source>
        <dbReference type="EMBL" id="ASV34496.1"/>
    </source>
</evidence>
<dbReference type="AlphaFoldDB" id="A0AAC9YGB1"/>
<evidence type="ECO:0000313" key="2">
    <source>
        <dbReference type="Proteomes" id="UP000792865"/>
    </source>
</evidence>
<dbReference type="SUPFAM" id="SSF51197">
    <property type="entry name" value="Clavaminate synthase-like"/>
    <property type="match status" value="1"/>
</dbReference>
<dbReference type="Proteomes" id="UP000792865">
    <property type="component" value="Plasmid p1_M47_H.defensa"/>
</dbReference>
<organism evidence="1 2">
    <name type="scientific">Candidatus Williamhamiltonella defendens</name>
    <dbReference type="NCBI Taxonomy" id="138072"/>
    <lineage>
        <taxon>Bacteria</taxon>
        <taxon>Pseudomonadati</taxon>
        <taxon>Pseudomonadota</taxon>
        <taxon>Gammaproteobacteria</taxon>
        <taxon>Enterobacterales</taxon>
        <taxon>Enterobacteriaceae</taxon>
        <taxon>aphid secondary symbionts</taxon>
        <taxon>Candidatus Williamhamiltonella</taxon>
    </lineage>
</organism>